<sequence length="284" mass="31865">MAIQLTGKTHDIGGISVNRVLPQRAKRMVGPFIFFDQMGPGKFSSGDGIDVRPHPHIGLATLTYLFEGSLLHRDSLGNQLEIHPGDVNWMVAGRGIVHSERESFETKAQPHAIHGLQCWVALPEQHAEVEPSFCHVTRLKLPTRQLEGVMARVIIGSAYGLHSPVPTFSSMFYVDVMAKAGGHIERPSQTQEVGVYVIYGEVTVFNKSYGPQSFILLEEQDLQLHFSENSRVILLGGEAFTKIPYIDWNFVSFSKARIEQAKQDWREEKFDLIPADRLEHIPLP</sequence>
<evidence type="ECO:0000259" key="5">
    <source>
        <dbReference type="Pfam" id="PF05726"/>
    </source>
</evidence>
<evidence type="ECO:0000259" key="4">
    <source>
        <dbReference type="Pfam" id="PF02678"/>
    </source>
</evidence>
<dbReference type="PANTHER" id="PTHR13903:SF8">
    <property type="entry name" value="PIRIN"/>
    <property type="match status" value="1"/>
</dbReference>
<dbReference type="PIRSF" id="PIRSF006232">
    <property type="entry name" value="Pirin"/>
    <property type="match status" value="1"/>
</dbReference>
<name>A0A2A5JSK0_PSEO7</name>
<dbReference type="InterPro" id="IPR014710">
    <property type="entry name" value="RmlC-like_jellyroll"/>
</dbReference>
<feature type="domain" description="Pirin C-terminal" evidence="5">
    <location>
        <begin position="173"/>
        <end position="271"/>
    </location>
</feature>
<feature type="domain" description="Pirin N-terminal" evidence="4">
    <location>
        <begin position="16"/>
        <end position="120"/>
    </location>
</feature>
<dbReference type="RefSeq" id="WP_099641468.1">
    <property type="nucleotide sequence ID" value="NZ_NKHF01000033.1"/>
</dbReference>
<evidence type="ECO:0000256" key="1">
    <source>
        <dbReference type="ARBA" id="ARBA00008416"/>
    </source>
</evidence>
<feature type="binding site" evidence="2">
    <location>
        <position position="98"/>
    </location>
    <ligand>
        <name>Fe cation</name>
        <dbReference type="ChEBI" id="CHEBI:24875"/>
    </ligand>
</feature>
<dbReference type="InterPro" id="IPR012093">
    <property type="entry name" value="Pirin"/>
</dbReference>
<dbReference type="SUPFAM" id="SSF51182">
    <property type="entry name" value="RmlC-like cupins"/>
    <property type="match status" value="1"/>
</dbReference>
<dbReference type="Gene3D" id="2.60.120.10">
    <property type="entry name" value="Jelly Rolls"/>
    <property type="match status" value="2"/>
</dbReference>
<proteinExistence type="inferred from homology"/>
<keyword evidence="7" id="KW-1185">Reference proteome</keyword>
<evidence type="ECO:0000256" key="3">
    <source>
        <dbReference type="RuleBase" id="RU003457"/>
    </source>
</evidence>
<dbReference type="InterPro" id="IPR003829">
    <property type="entry name" value="Pirin_N_dom"/>
</dbReference>
<feature type="binding site" evidence="2">
    <location>
        <position position="100"/>
    </location>
    <ligand>
        <name>Fe cation</name>
        <dbReference type="ChEBI" id="CHEBI:24875"/>
    </ligand>
</feature>
<keyword evidence="2" id="KW-0408">Iron</keyword>
<dbReference type="PANTHER" id="PTHR13903">
    <property type="entry name" value="PIRIN-RELATED"/>
    <property type="match status" value="1"/>
</dbReference>
<feature type="binding site" evidence="2">
    <location>
        <position position="54"/>
    </location>
    <ligand>
        <name>Fe cation</name>
        <dbReference type="ChEBI" id="CHEBI:24875"/>
    </ligand>
</feature>
<dbReference type="InterPro" id="IPR008778">
    <property type="entry name" value="Pirin_C_dom"/>
</dbReference>
<gene>
    <name evidence="6" type="ORF">CEX98_07430</name>
</gene>
<dbReference type="Pfam" id="PF02678">
    <property type="entry name" value="Pirin"/>
    <property type="match status" value="1"/>
</dbReference>
<dbReference type="InterPro" id="IPR011051">
    <property type="entry name" value="RmlC_Cupin_sf"/>
</dbReference>
<dbReference type="OrthoDB" id="9780903at2"/>
<evidence type="ECO:0000256" key="2">
    <source>
        <dbReference type="PIRSR" id="PIRSR006232-1"/>
    </source>
</evidence>
<organism evidence="6 7">
    <name type="scientific">Pseudoalteromonas piscicida</name>
    <dbReference type="NCBI Taxonomy" id="43662"/>
    <lineage>
        <taxon>Bacteria</taxon>
        <taxon>Pseudomonadati</taxon>
        <taxon>Pseudomonadota</taxon>
        <taxon>Gammaproteobacteria</taxon>
        <taxon>Alteromonadales</taxon>
        <taxon>Pseudoalteromonadaceae</taxon>
        <taxon>Pseudoalteromonas</taxon>
    </lineage>
</organism>
<protein>
    <recommendedName>
        <fullName evidence="8">Pirin family protein</fullName>
    </recommendedName>
</protein>
<evidence type="ECO:0000313" key="7">
    <source>
        <dbReference type="Proteomes" id="UP000228621"/>
    </source>
</evidence>
<evidence type="ECO:0008006" key="8">
    <source>
        <dbReference type="Google" id="ProtNLM"/>
    </source>
</evidence>
<dbReference type="Proteomes" id="UP000228621">
    <property type="component" value="Unassembled WGS sequence"/>
</dbReference>
<comment type="cofactor">
    <cofactor evidence="2">
        <name>Fe cation</name>
        <dbReference type="ChEBI" id="CHEBI:24875"/>
    </cofactor>
    <text evidence="2">Binds 1 Fe cation per subunit.</text>
</comment>
<dbReference type="GO" id="GO:0046872">
    <property type="term" value="F:metal ion binding"/>
    <property type="evidence" value="ECO:0007669"/>
    <property type="project" value="UniProtKB-KW"/>
</dbReference>
<dbReference type="CDD" id="cd02909">
    <property type="entry name" value="cupin_pirin_N"/>
    <property type="match status" value="1"/>
</dbReference>
<keyword evidence="2" id="KW-0479">Metal-binding</keyword>
<feature type="binding site" evidence="2">
    <location>
        <position position="56"/>
    </location>
    <ligand>
        <name>Fe cation</name>
        <dbReference type="ChEBI" id="CHEBI:24875"/>
    </ligand>
</feature>
<dbReference type="EMBL" id="NKHF01000033">
    <property type="protein sequence ID" value="PCK32370.1"/>
    <property type="molecule type" value="Genomic_DNA"/>
</dbReference>
<evidence type="ECO:0000313" key="6">
    <source>
        <dbReference type="EMBL" id="PCK32370.1"/>
    </source>
</evidence>
<dbReference type="Pfam" id="PF05726">
    <property type="entry name" value="Pirin_C"/>
    <property type="match status" value="1"/>
</dbReference>
<reference evidence="7" key="1">
    <citation type="journal article" date="2019" name="Genome Announc.">
        <title>Draft Genome Sequence of Pseudoalteromonas piscicida Strain 36Y ROTHPW, an Hypersaline Seawater Isolate from the South Coast of Sonora, Mexico.</title>
        <authorList>
            <person name="Sanchez-Diaz R."/>
            <person name="Molina-Garza Z.J."/>
            <person name="Cruz-Suarez L.E."/>
            <person name="Selvin J."/>
            <person name="Kiran G.S."/>
            <person name="Ibarra-Gamez J.C."/>
            <person name="Gomez-Gil B."/>
            <person name="Galaviz-Silva L."/>
        </authorList>
    </citation>
    <scope>NUCLEOTIDE SEQUENCE [LARGE SCALE GENOMIC DNA]</scope>
    <source>
        <strain evidence="7">36Y_RITHPW</strain>
    </source>
</reference>
<dbReference type="AlphaFoldDB" id="A0A2A5JSK0"/>
<comment type="caution">
    <text evidence="6">The sequence shown here is derived from an EMBL/GenBank/DDBJ whole genome shotgun (WGS) entry which is preliminary data.</text>
</comment>
<comment type="similarity">
    <text evidence="1 3">Belongs to the pirin family.</text>
</comment>
<accession>A0A2A5JSK0</accession>